<dbReference type="InterPro" id="IPR036249">
    <property type="entry name" value="Thioredoxin-like_sf"/>
</dbReference>
<evidence type="ECO:0000256" key="2">
    <source>
        <dbReference type="ARBA" id="ARBA00022862"/>
    </source>
</evidence>
<dbReference type="EMBL" id="GBHO01012683">
    <property type="protein sequence ID" value="JAG30921.1"/>
    <property type="molecule type" value="Transcribed_RNA"/>
</dbReference>
<feature type="domain" description="Peroxiredoxin C-terminal" evidence="4">
    <location>
        <begin position="50"/>
        <end position="87"/>
    </location>
</feature>
<evidence type="ECO:0000256" key="3">
    <source>
        <dbReference type="ARBA" id="ARBA00023002"/>
    </source>
</evidence>
<evidence type="ECO:0000313" key="6">
    <source>
        <dbReference type="EMBL" id="JAG30920.1"/>
    </source>
</evidence>
<proteinExistence type="predicted"/>
<protein>
    <submittedName>
        <fullName evidence="8">Peroxiredoxin-like protein DDB_G0282517, mitochondrial</fullName>
    </submittedName>
</protein>
<name>A0A0A9YH19_LYGHE</name>
<dbReference type="EMBL" id="GBHO01012685">
    <property type="protein sequence ID" value="JAG30919.1"/>
    <property type="molecule type" value="Transcribed_RNA"/>
</dbReference>
<dbReference type="Pfam" id="PF10417">
    <property type="entry name" value="1-cysPrx_C"/>
    <property type="match status" value="1"/>
</dbReference>
<keyword evidence="3" id="KW-0560">Oxidoreductase</keyword>
<evidence type="ECO:0000256" key="1">
    <source>
        <dbReference type="ARBA" id="ARBA00022559"/>
    </source>
</evidence>
<evidence type="ECO:0000313" key="5">
    <source>
        <dbReference type="EMBL" id="JAG30919.1"/>
    </source>
</evidence>
<sequence>MLNQDHIVKNRTLTARNVFFISPDKKICAIIVYPASTGRDFAEILRVLDSLQLTTEHPVATPANWQSIDDDIVVVPYVPTNDAKKLFPDLKIIRPYLRFAKLPK</sequence>
<dbReference type="AlphaFoldDB" id="A0A0A9YH19"/>
<reference evidence="7" key="2">
    <citation type="submission" date="2014-07" db="EMBL/GenBank/DDBJ databases">
        <authorList>
            <person name="Hull J."/>
        </authorList>
    </citation>
    <scope>NUCLEOTIDE SEQUENCE</scope>
</reference>
<dbReference type="EMBL" id="GDHC01004377">
    <property type="protein sequence ID" value="JAQ14252.1"/>
    <property type="molecule type" value="Transcribed_RNA"/>
</dbReference>
<evidence type="ECO:0000313" key="8">
    <source>
        <dbReference type="EMBL" id="JAQ13263.1"/>
    </source>
</evidence>
<dbReference type="GO" id="GO:0051920">
    <property type="term" value="F:peroxiredoxin activity"/>
    <property type="evidence" value="ECO:0007669"/>
    <property type="project" value="InterPro"/>
</dbReference>
<dbReference type="EMBL" id="GDHC01005366">
    <property type="protein sequence ID" value="JAQ13263.1"/>
    <property type="molecule type" value="Transcribed_RNA"/>
</dbReference>
<gene>
    <name evidence="9" type="primary">DDB_G0282517_1</name>
    <name evidence="8" type="synonym">DDB_G0282517_3</name>
    <name evidence="5" type="ORF">CM83_11323</name>
    <name evidence="7" type="ORF">CM83_11324</name>
    <name evidence="6" type="ORF">CM83_11325</name>
    <name evidence="8" type="ORF">g.14621</name>
    <name evidence="9" type="ORF">g.14623</name>
</gene>
<reference evidence="7" key="1">
    <citation type="journal article" date="2014" name="PLoS ONE">
        <title>Transcriptome-Based Identification of ABC Transporters in the Western Tarnished Plant Bug Lygus hesperus.</title>
        <authorList>
            <person name="Hull J.J."/>
            <person name="Chaney K."/>
            <person name="Geib S.M."/>
            <person name="Fabrick J.A."/>
            <person name="Brent C.S."/>
            <person name="Walsh D."/>
            <person name="Lavine L.C."/>
        </authorList>
    </citation>
    <scope>NUCLEOTIDE SEQUENCE</scope>
</reference>
<keyword evidence="1" id="KW-0575">Peroxidase</keyword>
<dbReference type="SUPFAM" id="SSF52833">
    <property type="entry name" value="Thioredoxin-like"/>
    <property type="match status" value="1"/>
</dbReference>
<accession>A0A0A9YH19</accession>
<organism evidence="7">
    <name type="scientific">Lygus hesperus</name>
    <name type="common">Western plant bug</name>
    <dbReference type="NCBI Taxonomy" id="30085"/>
    <lineage>
        <taxon>Eukaryota</taxon>
        <taxon>Metazoa</taxon>
        <taxon>Ecdysozoa</taxon>
        <taxon>Arthropoda</taxon>
        <taxon>Hexapoda</taxon>
        <taxon>Insecta</taxon>
        <taxon>Pterygota</taxon>
        <taxon>Neoptera</taxon>
        <taxon>Paraneoptera</taxon>
        <taxon>Hemiptera</taxon>
        <taxon>Heteroptera</taxon>
        <taxon>Panheteroptera</taxon>
        <taxon>Cimicomorpha</taxon>
        <taxon>Miridae</taxon>
        <taxon>Mirini</taxon>
        <taxon>Lygus</taxon>
    </lineage>
</organism>
<evidence type="ECO:0000259" key="4">
    <source>
        <dbReference type="Pfam" id="PF10417"/>
    </source>
</evidence>
<dbReference type="InterPro" id="IPR019479">
    <property type="entry name" value="Peroxiredoxin_C"/>
</dbReference>
<evidence type="ECO:0000313" key="9">
    <source>
        <dbReference type="EMBL" id="JAQ14252.1"/>
    </source>
</evidence>
<evidence type="ECO:0000313" key="7">
    <source>
        <dbReference type="EMBL" id="JAG30921.1"/>
    </source>
</evidence>
<keyword evidence="2" id="KW-0049">Antioxidant</keyword>
<reference evidence="8" key="3">
    <citation type="journal article" date="2016" name="Gigascience">
        <title>De novo construction of an expanded transcriptome assembly for the western tarnished plant bug, Lygus hesperus.</title>
        <authorList>
            <person name="Tassone E.E."/>
            <person name="Geib S.M."/>
            <person name="Hall B."/>
            <person name="Fabrick J.A."/>
            <person name="Brent C.S."/>
            <person name="Hull J.J."/>
        </authorList>
    </citation>
    <scope>NUCLEOTIDE SEQUENCE</scope>
</reference>
<dbReference type="EMBL" id="GBHO01012684">
    <property type="protein sequence ID" value="JAG30920.1"/>
    <property type="molecule type" value="Transcribed_RNA"/>
</dbReference>
<dbReference type="Gene3D" id="3.30.1020.10">
    <property type="entry name" value="Antioxidant, Horf6, Chain A, domain2"/>
    <property type="match status" value="1"/>
</dbReference>